<keyword evidence="3" id="KW-1185">Reference proteome</keyword>
<protein>
    <submittedName>
        <fullName evidence="2">Uncharacterized protein</fullName>
    </submittedName>
</protein>
<evidence type="ECO:0000313" key="2">
    <source>
        <dbReference type="EMBL" id="CCF54795.1"/>
    </source>
</evidence>
<feature type="region of interest" description="Disordered" evidence="1">
    <location>
        <begin position="164"/>
        <end position="190"/>
    </location>
</feature>
<dbReference type="eggNOG" id="ENOG502R4Z5">
    <property type="taxonomic scope" value="Eukaryota"/>
</dbReference>
<feature type="region of interest" description="Disordered" evidence="1">
    <location>
        <begin position="111"/>
        <end position="149"/>
    </location>
</feature>
<feature type="compositionally biased region" description="Low complexity" evidence="1">
    <location>
        <begin position="34"/>
        <end position="45"/>
    </location>
</feature>
<sequence length="257" mass="27461">MEGVSFAASLHAATLDSQGATTLLLKPTKRKSRPSASSSNGSISAKAKDFLNRSKSFLSASSSSSSVGTRNSLSLPSPRSSEHGHRRRPDSVLLDGQSVFASSASSRFASAEYRRSSQTPPSFHKLSSPNQLQSPRPQKMTLQPNTDPNQTWISTLVDNDYISQEHFSPPSSPCSHCGKSDSDLEPSRASSMLDRDLVSLSSYEGSPQLPQPDLPPLLSASIAQQLACSFDADISSARALRPESSQHFVAIGPINTT</sequence>
<gene>
    <name evidence="2" type="ORF">UHOR_01571</name>
</gene>
<proteinExistence type="predicted"/>
<accession>I2G6K2</accession>
<dbReference type="Proteomes" id="UP000006174">
    <property type="component" value="Unassembled WGS sequence"/>
</dbReference>
<feature type="region of interest" description="Disordered" evidence="1">
    <location>
        <begin position="18"/>
        <end position="45"/>
    </location>
</feature>
<dbReference type="EMBL" id="CAGI01000195">
    <property type="protein sequence ID" value="CCF54795.1"/>
    <property type="molecule type" value="Genomic_DNA"/>
</dbReference>
<name>I2G6K2_USTHO</name>
<reference evidence="2 3" key="1">
    <citation type="journal article" date="2012" name="Plant Cell">
        <title>Genome comparison of barley and maize smut fungi reveals targeted loss of RNA silencing components and species-specific presence of transposable elements.</title>
        <authorList>
            <person name="Laurie J.D."/>
            <person name="Ali S."/>
            <person name="Linning R."/>
            <person name="Mannhaupt G."/>
            <person name="Wong P."/>
            <person name="Gueldener U."/>
            <person name="Muensterkoetter M."/>
            <person name="Moore R."/>
            <person name="Kahmann R."/>
            <person name="Bakkeren G."/>
            <person name="Schirawski J."/>
        </authorList>
    </citation>
    <scope>NUCLEOTIDE SEQUENCE [LARGE SCALE GENOMIC DNA]</scope>
    <source>
        <strain evidence="3">Uh4875-4</strain>
    </source>
</reference>
<comment type="caution">
    <text evidence="2">The sequence shown here is derived from an EMBL/GenBank/DDBJ whole genome shotgun (WGS) entry which is preliminary data.</text>
</comment>
<feature type="region of interest" description="Disordered" evidence="1">
    <location>
        <begin position="59"/>
        <end position="93"/>
    </location>
</feature>
<dbReference type="OrthoDB" id="10424474at2759"/>
<dbReference type="HOGENOM" id="CLU_1082568_0_0_1"/>
<feature type="compositionally biased region" description="Low complexity" evidence="1">
    <location>
        <begin position="59"/>
        <end position="79"/>
    </location>
</feature>
<evidence type="ECO:0000313" key="3">
    <source>
        <dbReference type="Proteomes" id="UP000006174"/>
    </source>
</evidence>
<dbReference type="AlphaFoldDB" id="I2G6K2"/>
<evidence type="ECO:0000256" key="1">
    <source>
        <dbReference type="SAM" id="MobiDB-lite"/>
    </source>
</evidence>
<organism evidence="2 3">
    <name type="scientific">Ustilago hordei</name>
    <name type="common">Barley covered smut fungus</name>
    <dbReference type="NCBI Taxonomy" id="120017"/>
    <lineage>
        <taxon>Eukaryota</taxon>
        <taxon>Fungi</taxon>
        <taxon>Dikarya</taxon>
        <taxon>Basidiomycota</taxon>
        <taxon>Ustilaginomycotina</taxon>
        <taxon>Ustilaginomycetes</taxon>
        <taxon>Ustilaginales</taxon>
        <taxon>Ustilaginaceae</taxon>
        <taxon>Ustilago</taxon>
    </lineage>
</organism>
<dbReference type="OMA" id="NQTWIST"/>
<feature type="compositionally biased region" description="Polar residues" evidence="1">
    <location>
        <begin position="118"/>
        <end position="149"/>
    </location>
</feature>